<feature type="transmembrane region" description="Helical" evidence="8">
    <location>
        <begin position="415"/>
        <end position="434"/>
    </location>
</feature>
<dbReference type="PROSITE" id="PS00216">
    <property type="entry name" value="SUGAR_TRANSPORT_1"/>
    <property type="match status" value="1"/>
</dbReference>
<organism evidence="10 11">
    <name type="scientific">Pieris brassicae</name>
    <name type="common">White butterfly</name>
    <name type="synonym">Large white butterfly</name>
    <dbReference type="NCBI Taxonomy" id="7116"/>
    <lineage>
        <taxon>Eukaryota</taxon>
        <taxon>Metazoa</taxon>
        <taxon>Ecdysozoa</taxon>
        <taxon>Arthropoda</taxon>
        <taxon>Hexapoda</taxon>
        <taxon>Insecta</taxon>
        <taxon>Pterygota</taxon>
        <taxon>Neoptera</taxon>
        <taxon>Endopterygota</taxon>
        <taxon>Lepidoptera</taxon>
        <taxon>Glossata</taxon>
        <taxon>Ditrysia</taxon>
        <taxon>Papilionoidea</taxon>
        <taxon>Pieridae</taxon>
        <taxon>Pierinae</taxon>
        <taxon>Pieris</taxon>
    </lineage>
</organism>
<dbReference type="Pfam" id="PF00083">
    <property type="entry name" value="Sugar_tr"/>
    <property type="match status" value="1"/>
</dbReference>
<feature type="transmembrane region" description="Helical" evidence="8">
    <location>
        <begin position="288"/>
        <end position="306"/>
    </location>
</feature>
<feature type="transmembrane region" description="Helical" evidence="8">
    <location>
        <begin position="52"/>
        <end position="72"/>
    </location>
</feature>
<dbReference type="AlphaFoldDB" id="A0A9P0X5M3"/>
<feature type="transmembrane region" description="Helical" evidence="8">
    <location>
        <begin position="79"/>
        <end position="103"/>
    </location>
</feature>
<protein>
    <recommendedName>
        <fullName evidence="9">Major facilitator superfamily (MFS) profile domain-containing protein</fullName>
    </recommendedName>
</protein>
<accession>A0A9P0X5M3</accession>
<evidence type="ECO:0000256" key="2">
    <source>
        <dbReference type="ARBA" id="ARBA00022448"/>
    </source>
</evidence>
<dbReference type="PANTHER" id="PTHR48021">
    <property type="match status" value="1"/>
</dbReference>
<keyword evidence="6 8" id="KW-1133">Transmembrane helix</keyword>
<keyword evidence="5 8" id="KW-0812">Transmembrane</keyword>
<keyword evidence="4" id="KW-0762">Sugar transport</keyword>
<reference evidence="10" key="1">
    <citation type="submission" date="2022-05" db="EMBL/GenBank/DDBJ databases">
        <authorList>
            <person name="Okamura Y."/>
        </authorList>
    </citation>
    <scope>NUCLEOTIDE SEQUENCE</scope>
</reference>
<keyword evidence="7 8" id="KW-0472">Membrane</keyword>
<keyword evidence="2" id="KW-0813">Transport</keyword>
<evidence type="ECO:0000256" key="7">
    <source>
        <dbReference type="ARBA" id="ARBA00023136"/>
    </source>
</evidence>
<feature type="transmembrane region" description="Helical" evidence="8">
    <location>
        <begin position="379"/>
        <end position="403"/>
    </location>
</feature>
<dbReference type="InterPro" id="IPR036259">
    <property type="entry name" value="MFS_trans_sf"/>
</dbReference>
<proteinExistence type="predicted"/>
<feature type="transmembrane region" description="Helical" evidence="8">
    <location>
        <begin position="168"/>
        <end position="191"/>
    </location>
</feature>
<dbReference type="InterPro" id="IPR005828">
    <property type="entry name" value="MFS_sugar_transport-like"/>
</dbReference>
<dbReference type="EMBL" id="CALOZG010000003">
    <property type="protein sequence ID" value="CAH3997124.1"/>
    <property type="molecule type" value="Genomic_DNA"/>
</dbReference>
<evidence type="ECO:0000256" key="1">
    <source>
        <dbReference type="ARBA" id="ARBA00004651"/>
    </source>
</evidence>
<evidence type="ECO:0000256" key="4">
    <source>
        <dbReference type="ARBA" id="ARBA00022597"/>
    </source>
</evidence>
<dbReference type="InterPro" id="IPR005829">
    <property type="entry name" value="Sugar_transporter_CS"/>
</dbReference>
<feature type="transmembrane region" description="Helical" evidence="8">
    <location>
        <begin position="248"/>
        <end position="276"/>
    </location>
</feature>
<dbReference type="FunFam" id="1.20.1250.20:FF:000218">
    <property type="entry name" value="facilitated trehalose transporter Tret1"/>
    <property type="match status" value="1"/>
</dbReference>
<feature type="transmembrane region" description="Helical" evidence="8">
    <location>
        <begin position="346"/>
        <end position="367"/>
    </location>
</feature>
<evidence type="ECO:0000313" key="11">
    <source>
        <dbReference type="Proteomes" id="UP001152562"/>
    </source>
</evidence>
<comment type="subcellular location">
    <subcellularLocation>
        <location evidence="1">Cell membrane</location>
        <topology evidence="1">Multi-pass membrane protein</topology>
    </subcellularLocation>
</comment>
<evidence type="ECO:0000256" key="8">
    <source>
        <dbReference type="SAM" id="Phobius"/>
    </source>
</evidence>
<keyword evidence="11" id="KW-1185">Reference proteome</keyword>
<dbReference type="Proteomes" id="UP001152562">
    <property type="component" value="Unassembled WGS sequence"/>
</dbReference>
<evidence type="ECO:0000256" key="6">
    <source>
        <dbReference type="ARBA" id="ARBA00022989"/>
    </source>
</evidence>
<dbReference type="SUPFAM" id="SSF103473">
    <property type="entry name" value="MFS general substrate transporter"/>
    <property type="match status" value="1"/>
</dbReference>
<feature type="domain" description="Major facilitator superfamily (MFS) profile" evidence="9">
    <location>
        <begin position="7"/>
        <end position="438"/>
    </location>
</feature>
<keyword evidence="3" id="KW-1003">Cell membrane</keyword>
<evidence type="ECO:0000313" key="10">
    <source>
        <dbReference type="EMBL" id="CAH3997124.1"/>
    </source>
</evidence>
<evidence type="ECO:0000256" key="3">
    <source>
        <dbReference type="ARBA" id="ARBA00022475"/>
    </source>
</evidence>
<dbReference type="Gene3D" id="1.20.1250.20">
    <property type="entry name" value="MFS general substrate transporter like domains"/>
    <property type="match status" value="1"/>
</dbReference>
<gene>
    <name evidence="10" type="ORF">PIBRA_LOCUS2414</name>
</gene>
<comment type="caution">
    <text evidence="10">The sequence shown here is derived from an EMBL/GenBank/DDBJ whole genome shotgun (WGS) entry which is preliminary data.</text>
</comment>
<feature type="transmembrane region" description="Helical" evidence="8">
    <location>
        <begin position="313"/>
        <end position="334"/>
    </location>
</feature>
<feature type="transmembrane region" description="Helical" evidence="8">
    <location>
        <begin position="109"/>
        <end position="126"/>
    </location>
</feature>
<name>A0A9P0X5M3_PIEBR</name>
<feature type="transmembrane region" description="Helical" evidence="8">
    <location>
        <begin position="7"/>
        <end position="29"/>
    </location>
</feature>
<feature type="transmembrane region" description="Helical" evidence="8">
    <location>
        <begin position="138"/>
        <end position="156"/>
    </location>
</feature>
<dbReference type="GO" id="GO:0022857">
    <property type="term" value="F:transmembrane transporter activity"/>
    <property type="evidence" value="ECO:0007669"/>
    <property type="project" value="InterPro"/>
</dbReference>
<evidence type="ECO:0000259" key="9">
    <source>
        <dbReference type="PROSITE" id="PS50850"/>
    </source>
</evidence>
<dbReference type="InterPro" id="IPR050549">
    <property type="entry name" value="MFS_Trehalose_Transporter"/>
</dbReference>
<dbReference type="InterPro" id="IPR020846">
    <property type="entry name" value="MFS_dom"/>
</dbReference>
<evidence type="ECO:0000256" key="5">
    <source>
        <dbReference type="ARBA" id="ARBA00022692"/>
    </source>
</evidence>
<dbReference type="PROSITE" id="PS50850">
    <property type="entry name" value="MFS"/>
    <property type="match status" value="1"/>
</dbReference>
<sequence>MEDGRKLQYVVTCAVSILTSTMGFINTWATPMIRKFWLDEADFQFNDEETKLFFNITPIGLLVGTVFAGYICDKFGRRTTLLTATVIAAFGSIFTALSSAAWMLYVMQGLWTFSLGIVWTVGNIYMAEIVDPDIRGGLTLATRSMFHFGSLLMVLIGETVSYRAMNNWIIIAPLLSFAAIYPIPESPYYLLKVGLEEQARKEMSRLQENVGTEDIDTQFEKMKTLVTMEMQNSSSFFKFISNKRYRKALIITFGLKLFYILSGTTVVQGLYITILIEGDIKLNPRKMVDIDVAIKVGIGILSALLVDRVGRRILLLWSFIGCSLSIAVIALYFGVRDYYTQAIQSIGYVTFAAVIIFLISNSLGLASIKEVIEVELFPLNVRVMAVVTLYVFGGLGYPLHIGVREFENSAGRVSVFWTLAVISVLGFVFTYFVLPETKRKSLKEIQEMLRGDDNVSEQEMTTIQERTERFRDRVISG</sequence>
<dbReference type="GO" id="GO:0005886">
    <property type="term" value="C:plasma membrane"/>
    <property type="evidence" value="ECO:0007669"/>
    <property type="project" value="UniProtKB-SubCell"/>
</dbReference>
<dbReference type="PANTHER" id="PTHR48021:SF1">
    <property type="entry name" value="GH07001P-RELATED"/>
    <property type="match status" value="1"/>
</dbReference>